<reference evidence="3" key="1">
    <citation type="submission" date="2020-05" db="EMBL/GenBank/DDBJ databases">
        <title>Mycena genomes resolve the evolution of fungal bioluminescence.</title>
        <authorList>
            <person name="Tsai I.J."/>
        </authorList>
    </citation>
    <scope>NUCLEOTIDE SEQUENCE</scope>
    <source>
        <strain evidence="3">160909Yilan</strain>
    </source>
</reference>
<comment type="caution">
    <text evidence="3">The sequence shown here is derived from an EMBL/GenBank/DDBJ whole genome shotgun (WGS) entry which is preliminary data.</text>
</comment>
<dbReference type="Proteomes" id="UP000623467">
    <property type="component" value="Unassembled WGS sequence"/>
</dbReference>
<dbReference type="InterPro" id="IPR056279">
    <property type="entry name" value="Aip3p_Bud6_N"/>
</dbReference>
<dbReference type="InterPro" id="IPR051825">
    <property type="entry name" value="SRCIN1"/>
</dbReference>
<sequence length="151" mass="16961">MYRPYQPASRSSTSSTNTSSSSQGGYAAQGNPSDVSSAVRNLLLSTKQLQKTLTQWSLGQASETQVSDVYVQLGTDFNTAIQAFAYHRIDLSEIYPVPQELRTVLESCLAEDPSPQALAMFMPEIKQVLVKLLRGLQSRQETWRMRTYDYR</sequence>
<dbReference type="Pfam" id="PF23153">
    <property type="entry name" value="Aip3p_Bud6_N"/>
    <property type="match status" value="1"/>
</dbReference>
<dbReference type="GO" id="GO:0030010">
    <property type="term" value="P:establishment of cell polarity"/>
    <property type="evidence" value="ECO:0007669"/>
    <property type="project" value="TreeGrafter"/>
</dbReference>
<accession>A0A8H7DIM6</accession>
<dbReference type="OrthoDB" id="783096at2759"/>
<protein>
    <submittedName>
        <fullName evidence="3">Bud site selection protein 6</fullName>
    </submittedName>
</protein>
<feature type="compositionally biased region" description="Low complexity" evidence="1">
    <location>
        <begin position="9"/>
        <end position="22"/>
    </location>
</feature>
<keyword evidence="4" id="KW-1185">Reference proteome</keyword>
<dbReference type="GO" id="GO:0051286">
    <property type="term" value="C:cell tip"/>
    <property type="evidence" value="ECO:0007669"/>
    <property type="project" value="TreeGrafter"/>
</dbReference>
<dbReference type="PANTHER" id="PTHR22741:SF10">
    <property type="entry name" value="COILED-COIL DOMAIN-CONTAINING PROTEIN CG32809"/>
    <property type="match status" value="1"/>
</dbReference>
<name>A0A8H7DIM6_9AGAR</name>
<gene>
    <name evidence="3" type="ORF">MSAN_00577200</name>
</gene>
<evidence type="ECO:0000313" key="3">
    <source>
        <dbReference type="EMBL" id="KAF7373663.1"/>
    </source>
</evidence>
<evidence type="ECO:0000313" key="4">
    <source>
        <dbReference type="Proteomes" id="UP000623467"/>
    </source>
</evidence>
<dbReference type="AlphaFoldDB" id="A0A8H7DIM6"/>
<evidence type="ECO:0000259" key="2">
    <source>
        <dbReference type="Pfam" id="PF23153"/>
    </source>
</evidence>
<feature type="region of interest" description="Disordered" evidence="1">
    <location>
        <begin position="1"/>
        <end position="33"/>
    </location>
</feature>
<proteinExistence type="predicted"/>
<feature type="domain" description="Aip3p/Bud6 N-terminal" evidence="2">
    <location>
        <begin position="37"/>
        <end position="144"/>
    </location>
</feature>
<evidence type="ECO:0000256" key="1">
    <source>
        <dbReference type="SAM" id="MobiDB-lite"/>
    </source>
</evidence>
<dbReference type="PANTHER" id="PTHR22741">
    <property type="entry name" value="P140CAP/SNIP-RELATED"/>
    <property type="match status" value="1"/>
</dbReference>
<organism evidence="3 4">
    <name type="scientific">Mycena sanguinolenta</name>
    <dbReference type="NCBI Taxonomy" id="230812"/>
    <lineage>
        <taxon>Eukaryota</taxon>
        <taxon>Fungi</taxon>
        <taxon>Dikarya</taxon>
        <taxon>Basidiomycota</taxon>
        <taxon>Agaricomycotina</taxon>
        <taxon>Agaricomycetes</taxon>
        <taxon>Agaricomycetidae</taxon>
        <taxon>Agaricales</taxon>
        <taxon>Marasmiineae</taxon>
        <taxon>Mycenaceae</taxon>
        <taxon>Mycena</taxon>
    </lineage>
</organism>
<dbReference type="GO" id="GO:0005737">
    <property type="term" value="C:cytoplasm"/>
    <property type="evidence" value="ECO:0007669"/>
    <property type="project" value="TreeGrafter"/>
</dbReference>
<dbReference type="EMBL" id="JACAZH010000003">
    <property type="protein sequence ID" value="KAF7373663.1"/>
    <property type="molecule type" value="Genomic_DNA"/>
</dbReference>